<dbReference type="InterPro" id="IPR022735">
    <property type="entry name" value="bMERB_dom"/>
</dbReference>
<name>A0AAN7SN15_9COLE</name>
<feature type="compositionally biased region" description="Basic and acidic residues" evidence="18">
    <location>
        <begin position="1"/>
        <end position="20"/>
    </location>
</feature>
<dbReference type="InterPro" id="IPR001781">
    <property type="entry name" value="Znf_LIM"/>
</dbReference>
<reference evidence="23" key="1">
    <citation type="submission" date="2023-01" db="EMBL/GenBank/DDBJ databases">
        <title>Key to firefly adult light organ development and bioluminescence: homeobox transcription factors regulate luciferase expression and transportation to peroxisome.</title>
        <authorList>
            <person name="Fu X."/>
        </authorList>
    </citation>
    <scope>NUCLEOTIDE SEQUENCE [LARGE SCALE GENOMIC DNA]</scope>
</reference>
<evidence type="ECO:0000256" key="11">
    <source>
        <dbReference type="ARBA" id="ARBA00023002"/>
    </source>
</evidence>
<dbReference type="CDD" id="cd22198">
    <property type="entry name" value="CH_MICAL_EHBP-like"/>
    <property type="match status" value="1"/>
</dbReference>
<dbReference type="Pfam" id="PF01494">
    <property type="entry name" value="FAD_binding_3"/>
    <property type="match status" value="1"/>
</dbReference>
<dbReference type="PROSITE" id="PS51848">
    <property type="entry name" value="BMERB"/>
    <property type="match status" value="1"/>
</dbReference>
<feature type="compositionally biased region" description="Polar residues" evidence="18">
    <location>
        <begin position="1860"/>
        <end position="1876"/>
    </location>
</feature>
<dbReference type="GO" id="GO:0046872">
    <property type="term" value="F:metal ion binding"/>
    <property type="evidence" value="ECO:0007669"/>
    <property type="project" value="UniProtKB-KW"/>
</dbReference>
<evidence type="ECO:0000256" key="16">
    <source>
        <dbReference type="PROSITE-ProRule" id="PRU00125"/>
    </source>
</evidence>
<dbReference type="GO" id="GO:0120501">
    <property type="term" value="F:F-actin monooxygenase activity"/>
    <property type="evidence" value="ECO:0007669"/>
    <property type="project" value="UniProtKB-EC"/>
</dbReference>
<comment type="catalytic activity">
    <reaction evidence="15">
        <text>L-methionyl-[F-actin] + NADPH + O2 + H(+) = L-methionyl-(R)-S-oxide-[F-actin] + NADP(+) + H2O</text>
        <dbReference type="Rhea" id="RHEA:51308"/>
        <dbReference type="Rhea" id="RHEA-COMP:12953"/>
        <dbReference type="Rhea" id="RHEA-COMP:12956"/>
        <dbReference type="ChEBI" id="CHEBI:15377"/>
        <dbReference type="ChEBI" id="CHEBI:15378"/>
        <dbReference type="ChEBI" id="CHEBI:15379"/>
        <dbReference type="ChEBI" id="CHEBI:16044"/>
        <dbReference type="ChEBI" id="CHEBI:45764"/>
        <dbReference type="ChEBI" id="CHEBI:57783"/>
        <dbReference type="ChEBI" id="CHEBI:58349"/>
        <dbReference type="EC" id="1.14.13.225"/>
    </reaction>
</comment>
<dbReference type="GO" id="GO:0071949">
    <property type="term" value="F:FAD binding"/>
    <property type="evidence" value="ECO:0007669"/>
    <property type="project" value="InterPro"/>
</dbReference>
<dbReference type="Pfam" id="PF00307">
    <property type="entry name" value="CH"/>
    <property type="match status" value="1"/>
</dbReference>
<keyword evidence="10" id="KW-0521">NADP</keyword>
<comment type="caution">
    <text evidence="22">The sequence shown here is derived from an EMBL/GenBank/DDBJ whole genome shotgun (WGS) entry which is preliminary data.</text>
</comment>
<feature type="compositionally biased region" description="Polar residues" evidence="18">
    <location>
        <begin position="2290"/>
        <end position="2299"/>
    </location>
</feature>
<feature type="compositionally biased region" description="Polar residues" evidence="18">
    <location>
        <begin position="1929"/>
        <end position="1938"/>
    </location>
</feature>
<dbReference type="Pfam" id="PF25413">
    <property type="entry name" value="Rossman_Mical"/>
    <property type="match status" value="1"/>
</dbReference>
<feature type="domain" description="LIM zinc-binding" evidence="20">
    <location>
        <begin position="902"/>
        <end position="967"/>
    </location>
</feature>
<evidence type="ECO:0000256" key="12">
    <source>
        <dbReference type="ARBA" id="ARBA00023033"/>
    </source>
</evidence>
<dbReference type="InterPro" id="IPR057494">
    <property type="entry name" value="Rossman_Mical"/>
</dbReference>
<dbReference type="Proteomes" id="UP001353858">
    <property type="component" value="Unassembled WGS sequence"/>
</dbReference>
<evidence type="ECO:0000256" key="10">
    <source>
        <dbReference type="ARBA" id="ARBA00022857"/>
    </source>
</evidence>
<feature type="compositionally biased region" description="Basic and acidic residues" evidence="18">
    <location>
        <begin position="1081"/>
        <end position="1107"/>
    </location>
</feature>
<evidence type="ECO:0000256" key="7">
    <source>
        <dbReference type="ARBA" id="ARBA00022723"/>
    </source>
</evidence>
<evidence type="ECO:0000256" key="9">
    <source>
        <dbReference type="ARBA" id="ARBA00022833"/>
    </source>
</evidence>
<protein>
    <recommendedName>
        <fullName evidence="4">F-actin monooxygenase</fullName>
        <ecNumber evidence="4">1.14.13.225</ecNumber>
    </recommendedName>
</protein>
<feature type="compositionally biased region" description="Basic and acidic residues" evidence="18">
    <location>
        <begin position="2156"/>
        <end position="2166"/>
    </location>
</feature>
<feature type="region of interest" description="Disordered" evidence="18">
    <location>
        <begin position="1841"/>
        <end position="1876"/>
    </location>
</feature>
<dbReference type="PANTHER" id="PTHR23167">
    <property type="entry name" value="CALPONIN HOMOLOGY DOMAIN-CONTAINING PROTEIN DDB_G0272472-RELATED"/>
    <property type="match status" value="1"/>
</dbReference>
<feature type="domain" description="BMERB" evidence="21">
    <location>
        <begin position="2315"/>
        <end position="2467"/>
    </location>
</feature>
<gene>
    <name evidence="22" type="ORF">RN001_009839</name>
</gene>
<evidence type="ECO:0000256" key="8">
    <source>
        <dbReference type="ARBA" id="ARBA00022827"/>
    </source>
</evidence>
<dbReference type="PROSITE" id="PS50023">
    <property type="entry name" value="LIM_DOMAIN_2"/>
    <property type="match status" value="1"/>
</dbReference>
<evidence type="ECO:0000256" key="13">
    <source>
        <dbReference type="ARBA" id="ARBA00023038"/>
    </source>
</evidence>
<dbReference type="SUPFAM" id="SSF47576">
    <property type="entry name" value="Calponin-homology domain, CH-domain"/>
    <property type="match status" value="1"/>
</dbReference>
<evidence type="ECO:0000259" key="20">
    <source>
        <dbReference type="PROSITE" id="PS50023"/>
    </source>
</evidence>
<keyword evidence="14" id="KW-0009">Actin-binding</keyword>
<feature type="coiled-coil region" evidence="17">
    <location>
        <begin position="1800"/>
        <end position="1827"/>
    </location>
</feature>
<dbReference type="SUPFAM" id="SSF51905">
    <property type="entry name" value="FAD/NAD(P)-binding domain"/>
    <property type="match status" value="1"/>
</dbReference>
<comment type="similarity">
    <text evidence="3">Belongs to the Mical family.</text>
</comment>
<dbReference type="CDD" id="cd09439">
    <property type="entry name" value="LIM_Mical"/>
    <property type="match status" value="1"/>
</dbReference>
<dbReference type="InterPro" id="IPR002938">
    <property type="entry name" value="FAD-bd"/>
</dbReference>
<feature type="compositionally biased region" description="Low complexity" evidence="18">
    <location>
        <begin position="1436"/>
        <end position="1451"/>
    </location>
</feature>
<evidence type="ECO:0000256" key="14">
    <source>
        <dbReference type="ARBA" id="ARBA00023203"/>
    </source>
</evidence>
<feature type="region of interest" description="Disordered" evidence="18">
    <location>
        <begin position="2252"/>
        <end position="2324"/>
    </location>
</feature>
<dbReference type="Pfam" id="PF12130">
    <property type="entry name" value="bMERB_dom"/>
    <property type="match status" value="1"/>
</dbReference>
<keyword evidence="6" id="KW-0285">Flavoprotein</keyword>
<organism evidence="22 23">
    <name type="scientific">Aquatica leii</name>
    <dbReference type="NCBI Taxonomy" id="1421715"/>
    <lineage>
        <taxon>Eukaryota</taxon>
        <taxon>Metazoa</taxon>
        <taxon>Ecdysozoa</taxon>
        <taxon>Arthropoda</taxon>
        <taxon>Hexapoda</taxon>
        <taxon>Insecta</taxon>
        <taxon>Pterygota</taxon>
        <taxon>Neoptera</taxon>
        <taxon>Endopterygota</taxon>
        <taxon>Coleoptera</taxon>
        <taxon>Polyphaga</taxon>
        <taxon>Elateriformia</taxon>
        <taxon>Elateroidea</taxon>
        <taxon>Lampyridae</taxon>
        <taxon>Luciolinae</taxon>
        <taxon>Aquatica</taxon>
    </lineage>
</organism>
<dbReference type="PANTHER" id="PTHR23167:SF54">
    <property type="entry name" value="[F-ACTIN]-MONOOXYGENASE MICAL"/>
    <property type="match status" value="1"/>
</dbReference>
<feature type="region of interest" description="Disordered" evidence="18">
    <location>
        <begin position="2207"/>
        <end position="2240"/>
    </location>
</feature>
<feature type="compositionally biased region" description="Basic residues" evidence="18">
    <location>
        <begin position="2307"/>
        <end position="2323"/>
    </location>
</feature>
<dbReference type="InterPro" id="IPR036872">
    <property type="entry name" value="CH_dom_sf"/>
</dbReference>
<keyword evidence="12" id="KW-0503">Monooxygenase</keyword>
<evidence type="ECO:0000256" key="18">
    <source>
        <dbReference type="SAM" id="MobiDB-lite"/>
    </source>
</evidence>
<evidence type="ECO:0000313" key="23">
    <source>
        <dbReference type="Proteomes" id="UP001353858"/>
    </source>
</evidence>
<accession>A0AAN7SN15</accession>
<dbReference type="SMART" id="SM00132">
    <property type="entry name" value="LIM"/>
    <property type="match status" value="1"/>
</dbReference>
<feature type="compositionally biased region" description="Basic and acidic residues" evidence="18">
    <location>
        <begin position="1141"/>
        <end position="1152"/>
    </location>
</feature>
<evidence type="ECO:0000256" key="6">
    <source>
        <dbReference type="ARBA" id="ARBA00022630"/>
    </source>
</evidence>
<dbReference type="Gene3D" id="1.10.418.10">
    <property type="entry name" value="Calponin-like domain"/>
    <property type="match status" value="1"/>
</dbReference>
<comment type="cofactor">
    <cofactor evidence="1">
        <name>FAD</name>
        <dbReference type="ChEBI" id="CHEBI:57692"/>
    </cofactor>
</comment>
<dbReference type="GO" id="GO:0003779">
    <property type="term" value="F:actin binding"/>
    <property type="evidence" value="ECO:0007669"/>
    <property type="project" value="UniProtKB-KW"/>
</dbReference>
<dbReference type="SUPFAM" id="SSF57716">
    <property type="entry name" value="Glucocorticoid receptor-like (DNA-binding domain)"/>
    <property type="match status" value="1"/>
</dbReference>
<feature type="region of interest" description="Disordered" evidence="18">
    <location>
        <begin position="2156"/>
        <end position="2191"/>
    </location>
</feature>
<evidence type="ECO:0000256" key="4">
    <source>
        <dbReference type="ARBA" id="ARBA00012709"/>
    </source>
</evidence>
<evidence type="ECO:0000259" key="19">
    <source>
        <dbReference type="PROSITE" id="PS50021"/>
    </source>
</evidence>
<evidence type="ECO:0000256" key="3">
    <source>
        <dbReference type="ARBA" id="ARBA00008223"/>
    </source>
</evidence>
<feature type="region of interest" description="Disordered" evidence="18">
    <location>
        <begin position="1048"/>
        <end position="1200"/>
    </location>
</feature>
<evidence type="ECO:0000256" key="5">
    <source>
        <dbReference type="ARBA" id="ARBA00022490"/>
    </source>
</evidence>
<evidence type="ECO:0000256" key="2">
    <source>
        <dbReference type="ARBA" id="ARBA00004496"/>
    </source>
</evidence>
<dbReference type="InterPro" id="IPR036188">
    <property type="entry name" value="FAD/NAD-bd_sf"/>
</dbReference>
<evidence type="ECO:0000256" key="17">
    <source>
        <dbReference type="SAM" id="Coils"/>
    </source>
</evidence>
<feature type="compositionally biased region" description="Acidic residues" evidence="18">
    <location>
        <begin position="1126"/>
        <end position="1140"/>
    </location>
</feature>
<keyword evidence="9 16" id="KW-0862">Zinc</keyword>
<feature type="compositionally biased region" description="Acidic residues" evidence="18">
    <location>
        <begin position="1068"/>
        <end position="1079"/>
    </location>
</feature>
<evidence type="ECO:0000256" key="15">
    <source>
        <dbReference type="ARBA" id="ARBA00049522"/>
    </source>
</evidence>
<dbReference type="InterPro" id="IPR001715">
    <property type="entry name" value="CH_dom"/>
</dbReference>
<dbReference type="InterPro" id="IPR050540">
    <property type="entry name" value="F-actin_Monoox_Mical"/>
</dbReference>
<keyword evidence="11" id="KW-0560">Oxidoreductase</keyword>
<dbReference type="SMART" id="SM00033">
    <property type="entry name" value="CH"/>
    <property type="match status" value="1"/>
</dbReference>
<dbReference type="EMBL" id="JARPUR010000004">
    <property type="protein sequence ID" value="KAK4877333.1"/>
    <property type="molecule type" value="Genomic_DNA"/>
</dbReference>
<feature type="region of interest" description="Disordered" evidence="18">
    <location>
        <begin position="696"/>
        <end position="726"/>
    </location>
</feature>
<comment type="subcellular location">
    <subcellularLocation>
        <location evidence="2">Cytoplasm</location>
    </subcellularLocation>
</comment>
<dbReference type="PROSITE" id="PS50021">
    <property type="entry name" value="CH"/>
    <property type="match status" value="1"/>
</dbReference>
<keyword evidence="8" id="KW-0274">FAD</keyword>
<feature type="compositionally biased region" description="Basic and acidic residues" evidence="18">
    <location>
        <begin position="1424"/>
        <end position="1434"/>
    </location>
</feature>
<dbReference type="Pfam" id="PF00412">
    <property type="entry name" value="LIM"/>
    <property type="match status" value="1"/>
</dbReference>
<feature type="domain" description="Calponin-homology (CH)" evidence="19">
    <location>
        <begin position="544"/>
        <end position="650"/>
    </location>
</feature>
<feature type="region of interest" description="Disordered" evidence="18">
    <location>
        <begin position="1421"/>
        <end position="1455"/>
    </location>
</feature>
<keyword evidence="13 16" id="KW-0440">LIM domain</keyword>
<dbReference type="FunFam" id="3.50.50.60:FF:000004">
    <property type="entry name" value="protein-methionine sulfoxide oxidase MICAL2 isoform X1"/>
    <property type="match status" value="1"/>
</dbReference>
<feature type="region of interest" description="Disordered" evidence="18">
    <location>
        <begin position="1"/>
        <end position="30"/>
    </location>
</feature>
<keyword evidence="17" id="KW-0175">Coiled coil</keyword>
<dbReference type="Gene3D" id="3.50.50.60">
    <property type="entry name" value="FAD/NAD(P)-binding domain"/>
    <property type="match status" value="1"/>
</dbReference>
<feature type="compositionally biased region" description="Polar residues" evidence="18">
    <location>
        <begin position="1181"/>
        <end position="1192"/>
    </location>
</feature>
<dbReference type="SMART" id="SM01203">
    <property type="entry name" value="DUF3585"/>
    <property type="match status" value="1"/>
</dbReference>
<dbReference type="EC" id="1.14.13.225" evidence="4"/>
<evidence type="ECO:0000259" key="21">
    <source>
        <dbReference type="PROSITE" id="PS51848"/>
    </source>
</evidence>
<dbReference type="GO" id="GO:0005737">
    <property type="term" value="C:cytoplasm"/>
    <property type="evidence" value="ECO:0007669"/>
    <property type="project" value="UniProtKB-SubCell"/>
</dbReference>
<dbReference type="PROSITE" id="PS00478">
    <property type="entry name" value="LIM_DOMAIN_1"/>
    <property type="match status" value="1"/>
</dbReference>
<keyword evidence="23" id="KW-1185">Reference proteome</keyword>
<keyword evidence="7 16" id="KW-0479">Metal-binding</keyword>
<keyword evidence="5" id="KW-0963">Cytoplasm</keyword>
<evidence type="ECO:0000313" key="22">
    <source>
        <dbReference type="EMBL" id="KAK4877333.1"/>
    </source>
</evidence>
<feature type="region of interest" description="Disordered" evidence="18">
    <location>
        <begin position="1908"/>
        <end position="1938"/>
    </location>
</feature>
<sequence length="2492" mass="283445">MHDYHAKPRYPETNKMDRFNKSLPRGRPVSSVDAAKANDAFEHFISAGTLKSVFGSYRNICELIHLKPNVFPQFYPKLKDNLTSWKAKALWKKFDARASHKCYARGKICPNTRVLIIGAGPCGLRTAIEAQLLGAKVVVVEKRDRMSRNNVLHLWPFVIEDLRALGAKKFFGKFCAGSIDHISIRQLQCILLKVALLLGVEIHTEVSFEKLIEPNSTEKIGWRAEFKPAEHPVSQYEFDVIVGADGKRNTLQGFKRKEFRGKLAIAITANFINKRTEAEARVEEISGVAFIFNQKFFKELNAETGIDLENIVYYKDDTHYFVMTAKKLSLIDKGVIKQDYPDTARLLSLENVDRDNLMQYAREAAEFSTNYQMPDLEFAVNHYGQPDVAMFDFTSMYAAENASKFIERHGYKLLMILVGDSLLEPFWPTGSGCARGFLSSLDACWAIKAWGSGLVTPLEVLAERESIYRLLAQTTPENLNKDCKAYTVDPSTRYPNLNKAALLPQQVLSLYDTDDPNSVELTSRTAQPVAFNETYRKRRRRDLHLDSNTLISWIKEQIKDYDDLVVQDLTTSFRDGRVLCAILHHYRPDLLDYSAIKADDVAKNNQLAFDLLEKEIGISPVLTGEEMAQFEVPDYLTMFSYLTQIYDTFRGEIPHIKHPKLDLSESKENVKEYVRTIPTGIRMGDVTSGLVNRFNNRSKRHAETLSSKPTTTERKNKKRRSFEKYEMNVDRENRLPTQSKGGGDEEFAARIKDIEHKWRHGTPPEKKPKDLTRAIGKIETSDWNIKEIEKKILENKMGKSVNKEKEKVPKWNREQFLARQTKLEKKHLSKQNSAEDKFSDLDKGIKRLEQRLKEGSLRDLGQNKIALITEKLKPKDAEPDPKPTIKNNTTKPVVLPTNSGSEYCHFCQKRVYLMERLSAEGRFFHRGCFKCQYCYTTLRLGAYLFDREGLYGHKFYCLQHFGMVGEARDQYQVDKGEKLRREHVKPLEKLKITPLTGVEGVDLLNRVQTPERIEFSNLSAGHISSDHEESLSQMDEDEWTDRNFGASTAEVYSSDEFEDSSSVSGSESDNEDVYEEALEEPPTKEGTLRWMERYKQRYSKEKQNKDESDSEDYSSSSDHSSYDENTSGDEEDEPATEGEEEIRARELRKQEVCVEPPVIQTDTGSDTEIVTDDSSDESSSKLNSATEISTDSEFAVDDPTPTREIPSIIFNDFHVTKRRGFSGPKKVQVKSGVLQSPNNGKIQKTGIQLEFTPLVPSPVLPKSAPSLLGRTDGYALNRTQSTGGIATKVSLELKKKYLLGDSAIHGSIQKSGSVSTLDSKFKSFHTNISDCQKLLKPAEVNSSLQNITNRVVEPKSPLSPIKSVSNSDIVRSNETATPQHEENAVIDETALPSNEETSVFQHELEGRPRSPVQEIPVIVPQIDWKNENHEKDSDMSSDSLTSSESDLDQQSGIKKSPTVKIFENIPRVEIHDDHGKIVPNSNVAPDSLCPVSAQNSEVECTSVQDPPKIVGNERKALNQPKKLPDIDNILSEIHAELHENKVSESGRSTPSEHDSFIEQTAAILTETELSDWARDSAVSDDFEDVEFELNLVSMRKNKEPKSIRDLKHSINKAYIDEFDDMGHICQKEKQVKDAPLENLNNVLSSIEFMDTGEETSSDEKVLLEASLKNNGYVEFHNEDDIAEDSLNPRINSLIETINPSVRHTVDLSNLSSFGNNTGYCFIGNEGNFGSEVISIKPTDLEKLKEKQNLYENEEDSLLVIETGTTTEENTCSDSTVKNIENEVKREECTSLLNTNDNICAEDEQNDENQNKEEKSEYQEHCQRLQSKVEFGNIRDSIDIRKSKRKEKAAVLSKPDLIQEEASSPLHSTNLKPSPSKTLQDIYTKEEIQKVRDENQRLVQEMVMNKMKAQNKSLERKRRSRSSFSPSSSPNAFSDLNKSPTVDAFSSIENNIEIHLKTSTPIRKDDTPDVILITNGNSIKKSPTDSKLSQNLVTVTKRSKPLSIHSSFQTKQRNELSKLSVSSTNPEAFSLPDIPKALIGDRTSERQKKFLKSNEFISKEGKENNVDLHIQDSIEALVLNTERRNSLLYATDTLTKKRNTSFKRSKSGNFHSHNILNSSDPTRKVLSICTPDNPIRTKSVSDISKSFNTSKEKDFTVYRENKDKQQFKSDPNLLAQGNKSEKKKSKDRDRRKSITKLISEFFGKKREGAKTPGAVSSKGFLAKISPKSKSKDKSPSQIPRSNSFCESQIRQIENISPPPVPPLPKNYVLSGPSHYTDESSEGDNEWKHHNQNSCDTLNQSEIHEGRRSRSIRRASRQARLKRHRTAQEIQRKLEETEVKTRELEQRGVTVEKALRGEDTIDTTYNNIDESELLKQWFDLMRDLTELRRYERELMVRAQELELEDRHARLQHELRERLDNEAIKSKKDIKTESGIINEMMEIVSKRDSLINLLEQDRLRYSEEDRDFEERMLAKGLQLTPLQKNPVNEVINKLC</sequence>
<evidence type="ECO:0000256" key="1">
    <source>
        <dbReference type="ARBA" id="ARBA00001974"/>
    </source>
</evidence>
<proteinExistence type="inferred from homology"/>
<dbReference type="Gene3D" id="2.10.110.10">
    <property type="entry name" value="Cysteine Rich Protein"/>
    <property type="match status" value="1"/>
</dbReference>